<dbReference type="PATRIC" id="fig|1423808.3.peg.2319"/>
<proteinExistence type="predicted"/>
<dbReference type="AlphaFoldDB" id="A0A0R1KYU9"/>
<dbReference type="InterPro" id="IPR011053">
    <property type="entry name" value="Single_hybrid_motif"/>
</dbReference>
<name>A0A0R1KYU9_9LACO</name>
<dbReference type="Proteomes" id="UP000051581">
    <property type="component" value="Unassembled WGS sequence"/>
</dbReference>
<protein>
    <submittedName>
        <fullName evidence="1">Glycine cleavage H-protein</fullName>
    </submittedName>
</protein>
<gene>
    <name evidence="1" type="ORF">FD17_GL002285</name>
</gene>
<reference evidence="1 2" key="1">
    <citation type="journal article" date="2015" name="Genome Announc.">
        <title>Expanding the biotechnology potential of lactobacilli through comparative genomics of 213 strains and associated genera.</title>
        <authorList>
            <person name="Sun Z."/>
            <person name="Harris H.M."/>
            <person name="McCann A."/>
            <person name="Guo C."/>
            <person name="Argimon S."/>
            <person name="Zhang W."/>
            <person name="Yang X."/>
            <person name="Jeffery I.B."/>
            <person name="Cooney J.C."/>
            <person name="Kagawa T.F."/>
            <person name="Liu W."/>
            <person name="Song Y."/>
            <person name="Salvetti E."/>
            <person name="Wrobel A."/>
            <person name="Rasinkangas P."/>
            <person name="Parkhill J."/>
            <person name="Rea M.C."/>
            <person name="O'Sullivan O."/>
            <person name="Ritari J."/>
            <person name="Douillard F.P."/>
            <person name="Paul Ross R."/>
            <person name="Yang R."/>
            <person name="Briner A.E."/>
            <person name="Felis G.E."/>
            <person name="de Vos W.M."/>
            <person name="Barrangou R."/>
            <person name="Klaenhammer T.R."/>
            <person name="Caufield P.W."/>
            <person name="Cui Y."/>
            <person name="Zhang H."/>
            <person name="O'Toole P.W."/>
        </authorList>
    </citation>
    <scope>NUCLEOTIDE SEQUENCE [LARGE SCALE GENOMIC DNA]</scope>
    <source>
        <strain evidence="1 2">DSM 19904</strain>
    </source>
</reference>
<dbReference type="SUPFAM" id="SSF51230">
    <property type="entry name" value="Single hybrid motif"/>
    <property type="match status" value="1"/>
</dbReference>
<evidence type="ECO:0000313" key="1">
    <source>
        <dbReference type="EMBL" id="KRK88815.1"/>
    </source>
</evidence>
<evidence type="ECO:0000313" key="2">
    <source>
        <dbReference type="Proteomes" id="UP000051581"/>
    </source>
</evidence>
<dbReference type="Gene3D" id="2.40.50.100">
    <property type="match status" value="1"/>
</dbReference>
<keyword evidence="2" id="KW-1185">Reference proteome</keyword>
<dbReference type="RefSeq" id="WP_057824522.1">
    <property type="nucleotide sequence ID" value="NZ_AZEA01000006.1"/>
</dbReference>
<organism evidence="1 2">
    <name type="scientific">Lentilactobacillus sunkii DSM 19904</name>
    <dbReference type="NCBI Taxonomy" id="1423808"/>
    <lineage>
        <taxon>Bacteria</taxon>
        <taxon>Bacillati</taxon>
        <taxon>Bacillota</taxon>
        <taxon>Bacilli</taxon>
        <taxon>Lactobacillales</taxon>
        <taxon>Lactobacillaceae</taxon>
        <taxon>Lentilactobacillus</taxon>
    </lineage>
</organism>
<dbReference type="InterPro" id="IPR033753">
    <property type="entry name" value="GCV_H/Fam206"/>
</dbReference>
<dbReference type="Pfam" id="PF01597">
    <property type="entry name" value="GCV_H"/>
    <property type="match status" value="1"/>
</dbReference>
<dbReference type="EMBL" id="AZEA01000006">
    <property type="protein sequence ID" value="KRK88815.1"/>
    <property type="molecule type" value="Genomic_DNA"/>
</dbReference>
<dbReference type="CDD" id="cd06848">
    <property type="entry name" value="GCS_H"/>
    <property type="match status" value="1"/>
</dbReference>
<accession>A0A0R1KYU9</accession>
<dbReference type="OrthoDB" id="2401220at2"/>
<sequence>MAKISIWQKIINFFTGKKQPAYTDVQVKDGIWYAKGADGNYLLGIDKSVYDLMGKITFADFPNQLDNLASDDDLLDIEGDKSVETLKSPISGKIIERNKDIGKDIEQLNDPNPQVNWIVKVAPAK</sequence>
<comment type="caution">
    <text evidence="1">The sequence shown here is derived from an EMBL/GenBank/DDBJ whole genome shotgun (WGS) entry which is preliminary data.</text>
</comment>